<protein>
    <submittedName>
        <fullName evidence="1">Uncharacterized protein</fullName>
    </submittedName>
</protein>
<dbReference type="RefSeq" id="WP_190941765.1">
    <property type="nucleotide sequence ID" value="NZ_JACJSI010000029.1"/>
</dbReference>
<comment type="caution">
    <text evidence="1">The sequence shown here is derived from an EMBL/GenBank/DDBJ whole genome shotgun (WGS) entry which is preliminary data.</text>
</comment>
<dbReference type="Proteomes" id="UP000623440">
    <property type="component" value="Unassembled WGS sequence"/>
</dbReference>
<sequence length="72" mass="8304">MQYYTIQKALINLREQFKEAAIQLAGLDLELVKFSGDVWRQAALRLRIFPNYLRRSPSLSSITPFSSIGMIK</sequence>
<name>A0ABR8DP95_9NOSO</name>
<proteinExistence type="predicted"/>
<evidence type="ECO:0000313" key="2">
    <source>
        <dbReference type="Proteomes" id="UP000623440"/>
    </source>
</evidence>
<gene>
    <name evidence="1" type="ORF">H6G97_16275</name>
</gene>
<accession>A0ABR8DP95</accession>
<evidence type="ECO:0000313" key="1">
    <source>
        <dbReference type="EMBL" id="MBD2531053.1"/>
    </source>
</evidence>
<reference evidence="1 2" key="1">
    <citation type="journal article" date="2020" name="ISME J.">
        <title>Comparative genomics reveals insights into cyanobacterial evolution and habitat adaptation.</title>
        <authorList>
            <person name="Chen M.Y."/>
            <person name="Teng W.K."/>
            <person name="Zhao L."/>
            <person name="Hu C.X."/>
            <person name="Zhou Y.K."/>
            <person name="Han B.P."/>
            <person name="Song L.R."/>
            <person name="Shu W.S."/>
        </authorList>
    </citation>
    <scope>NUCLEOTIDE SEQUENCE [LARGE SCALE GENOMIC DNA]</scope>
    <source>
        <strain evidence="1 2">FACHB-838</strain>
    </source>
</reference>
<keyword evidence="2" id="KW-1185">Reference proteome</keyword>
<organism evidence="1 2">
    <name type="scientific">Nostoc flagelliforme FACHB-838</name>
    <dbReference type="NCBI Taxonomy" id="2692904"/>
    <lineage>
        <taxon>Bacteria</taxon>
        <taxon>Bacillati</taxon>
        <taxon>Cyanobacteriota</taxon>
        <taxon>Cyanophyceae</taxon>
        <taxon>Nostocales</taxon>
        <taxon>Nostocaceae</taxon>
        <taxon>Nostoc</taxon>
    </lineage>
</organism>
<dbReference type="EMBL" id="JACJSI010000029">
    <property type="protein sequence ID" value="MBD2531053.1"/>
    <property type="molecule type" value="Genomic_DNA"/>
</dbReference>